<evidence type="ECO:0000259" key="4">
    <source>
        <dbReference type="PROSITE" id="PS50102"/>
    </source>
</evidence>
<dbReference type="GO" id="GO:0000172">
    <property type="term" value="C:ribonuclease MRP complex"/>
    <property type="evidence" value="ECO:0007669"/>
    <property type="project" value="InterPro"/>
</dbReference>
<organism evidence="5 6">
    <name type="scientific">Aspergillus brasiliensis (strain CBS 101740 / IMI 381727 / IBT 21946)</name>
    <dbReference type="NCBI Taxonomy" id="767769"/>
    <lineage>
        <taxon>Eukaryota</taxon>
        <taxon>Fungi</taxon>
        <taxon>Dikarya</taxon>
        <taxon>Ascomycota</taxon>
        <taxon>Pezizomycotina</taxon>
        <taxon>Eurotiomycetes</taxon>
        <taxon>Eurotiomycetidae</taxon>
        <taxon>Eurotiales</taxon>
        <taxon>Aspergillaceae</taxon>
        <taxon>Aspergillus</taxon>
        <taxon>Aspergillus subgen. Circumdati</taxon>
    </lineage>
</organism>
<dbReference type="Proteomes" id="UP000184499">
    <property type="component" value="Unassembled WGS sequence"/>
</dbReference>
<dbReference type="PROSITE" id="PS50102">
    <property type="entry name" value="RRM"/>
    <property type="match status" value="1"/>
</dbReference>
<feature type="region of interest" description="Disordered" evidence="3">
    <location>
        <begin position="358"/>
        <end position="408"/>
    </location>
</feature>
<feature type="compositionally biased region" description="Polar residues" evidence="3">
    <location>
        <begin position="374"/>
        <end position="388"/>
    </location>
</feature>
<evidence type="ECO:0000313" key="5">
    <source>
        <dbReference type="EMBL" id="OJJ69255.1"/>
    </source>
</evidence>
<dbReference type="VEuPathDB" id="FungiDB:ASPBRDRAFT_131642"/>
<dbReference type="InterPro" id="IPR007201">
    <property type="entry name" value="Mei2-like_Rrm_C"/>
</dbReference>
<dbReference type="InterPro" id="IPR034862">
    <property type="entry name" value="Fungal_Mei2-like_RRM3"/>
</dbReference>
<dbReference type="PANTHER" id="PTHR23189">
    <property type="entry name" value="RNA RECOGNITION MOTIF-CONTAINING"/>
    <property type="match status" value="1"/>
</dbReference>
<dbReference type="OrthoDB" id="417481at2759"/>
<dbReference type="OMA" id="GTEDRFP"/>
<protein>
    <recommendedName>
        <fullName evidence="4">RRM domain-containing protein</fullName>
    </recommendedName>
</protein>
<keyword evidence="6" id="KW-1185">Reference proteome</keyword>
<evidence type="ECO:0000256" key="3">
    <source>
        <dbReference type="SAM" id="MobiDB-lite"/>
    </source>
</evidence>
<sequence>MRPNDTSHGLSSPISTIDVGSVNGSPDTKLTAYSPEDMRSKCLRSDSNVGDSLSDIGARKLYLTSSSDPFLVSTNTSTRAQLSPTAASFTPIGTVDNVSIRSKTPSMSRAFSGLGYLAASSDIDPCEARKGSLQASERNALKYGVIGNSQADTRNRPFIRDYETFGSESHSRALVIENVPRNLTYMSLAGFFNRREFSSLRGPVLSELNSMGKVYVAFTDSREATKAIEKVRVLRPEWHVSTITPKEYVKHVEPSLLPQTSDYEGQLLVTVYYDGRNPNLNQNTVARSLETLAMTFGDIKSFTSLPVGQENIGEFHIEYFNTRDADNVLTTLNGTSVDDCILDISFFRPDMEERKRELPFTAATSPREEFPSAEETSLTKTASWTSARPTRPSFMELSPTGRSTVPPGEHDSLIDWMSKAGERIFPSPRRELSRYPDLRLGSQNAVDIERIRLGLDVRTTIMLRNIPNKIDQAMLKAIVDETSHGKYDFMYLRIDFANNCNVGYAFINFEDPIDIIDFVNARAGRTWNCFNSDKVAEVSYATIQGKDCLVQKFRNSSVMLEHPSFRPKIFQTGTGPLAGSEDRFPGPDNPSKMRRSIENAEHVGLFAPRVGQQYRDEQRRRRSQFDRGTTAAEREIVAFSAVVADGQFSTLGTVLIATVARLAKATGIDKELNLSSYAEKTPNGPVYSTGAQRREDMGVVLCRPEGSSTLTLPLGIQSSEISRQTYDERRSKNPGDTVGSKEKSIRKKKRKKDAIDDLFDSLL</sequence>
<dbReference type="InterPro" id="IPR035979">
    <property type="entry name" value="RBD_domain_sf"/>
</dbReference>
<dbReference type="AlphaFoldDB" id="A0A1L9UC56"/>
<dbReference type="InterPro" id="IPR047204">
    <property type="entry name" value="RMP1_RBD"/>
</dbReference>
<dbReference type="STRING" id="767769.A0A1L9UC56"/>
<dbReference type="Pfam" id="PF04059">
    <property type="entry name" value="RRM_2"/>
    <property type="match status" value="1"/>
</dbReference>
<reference evidence="6" key="1">
    <citation type="journal article" date="2017" name="Genome Biol.">
        <title>Comparative genomics reveals high biological diversity and specific adaptations in the industrially and medically important fungal genus Aspergillus.</title>
        <authorList>
            <person name="de Vries R.P."/>
            <person name="Riley R."/>
            <person name="Wiebenga A."/>
            <person name="Aguilar-Osorio G."/>
            <person name="Amillis S."/>
            <person name="Uchima C.A."/>
            <person name="Anderluh G."/>
            <person name="Asadollahi M."/>
            <person name="Askin M."/>
            <person name="Barry K."/>
            <person name="Battaglia E."/>
            <person name="Bayram O."/>
            <person name="Benocci T."/>
            <person name="Braus-Stromeyer S.A."/>
            <person name="Caldana C."/>
            <person name="Canovas D."/>
            <person name="Cerqueira G.C."/>
            <person name="Chen F."/>
            <person name="Chen W."/>
            <person name="Choi C."/>
            <person name="Clum A."/>
            <person name="Dos Santos R.A."/>
            <person name="Damasio A.R."/>
            <person name="Diallinas G."/>
            <person name="Emri T."/>
            <person name="Fekete E."/>
            <person name="Flipphi M."/>
            <person name="Freyberg S."/>
            <person name="Gallo A."/>
            <person name="Gournas C."/>
            <person name="Habgood R."/>
            <person name="Hainaut M."/>
            <person name="Harispe M.L."/>
            <person name="Henrissat B."/>
            <person name="Hilden K.S."/>
            <person name="Hope R."/>
            <person name="Hossain A."/>
            <person name="Karabika E."/>
            <person name="Karaffa L."/>
            <person name="Karanyi Z."/>
            <person name="Krasevec N."/>
            <person name="Kuo A."/>
            <person name="Kusch H."/>
            <person name="LaButti K."/>
            <person name="Lagendijk E.L."/>
            <person name="Lapidus A."/>
            <person name="Levasseur A."/>
            <person name="Lindquist E."/>
            <person name="Lipzen A."/>
            <person name="Logrieco A.F."/>
            <person name="MacCabe A."/>
            <person name="Maekelae M.R."/>
            <person name="Malavazi I."/>
            <person name="Melin P."/>
            <person name="Meyer V."/>
            <person name="Mielnichuk N."/>
            <person name="Miskei M."/>
            <person name="Molnar A.P."/>
            <person name="Mule G."/>
            <person name="Ngan C.Y."/>
            <person name="Orejas M."/>
            <person name="Orosz E."/>
            <person name="Ouedraogo J.P."/>
            <person name="Overkamp K.M."/>
            <person name="Park H.-S."/>
            <person name="Perrone G."/>
            <person name="Piumi F."/>
            <person name="Punt P.J."/>
            <person name="Ram A.F."/>
            <person name="Ramon A."/>
            <person name="Rauscher S."/>
            <person name="Record E."/>
            <person name="Riano-Pachon D.M."/>
            <person name="Robert V."/>
            <person name="Roehrig J."/>
            <person name="Ruller R."/>
            <person name="Salamov A."/>
            <person name="Salih N.S."/>
            <person name="Samson R.A."/>
            <person name="Sandor E."/>
            <person name="Sanguinetti M."/>
            <person name="Schuetze T."/>
            <person name="Sepcic K."/>
            <person name="Shelest E."/>
            <person name="Sherlock G."/>
            <person name="Sophianopoulou V."/>
            <person name="Squina F.M."/>
            <person name="Sun H."/>
            <person name="Susca A."/>
            <person name="Todd R.B."/>
            <person name="Tsang A."/>
            <person name="Unkles S.E."/>
            <person name="van de Wiele N."/>
            <person name="van Rossen-Uffink D."/>
            <person name="Oliveira J.V."/>
            <person name="Vesth T.C."/>
            <person name="Visser J."/>
            <person name="Yu J.-H."/>
            <person name="Zhou M."/>
            <person name="Andersen M.R."/>
            <person name="Archer D.B."/>
            <person name="Baker S.E."/>
            <person name="Benoit I."/>
            <person name="Brakhage A.A."/>
            <person name="Braus G.H."/>
            <person name="Fischer R."/>
            <person name="Frisvad J.C."/>
            <person name="Goldman G.H."/>
            <person name="Houbraken J."/>
            <person name="Oakley B."/>
            <person name="Pocsi I."/>
            <person name="Scazzocchio C."/>
            <person name="Seiboth B."/>
            <person name="vanKuyk P.A."/>
            <person name="Wortman J."/>
            <person name="Dyer P.S."/>
            <person name="Grigoriev I.V."/>
        </authorList>
    </citation>
    <scope>NUCLEOTIDE SEQUENCE [LARGE SCALE GENOMIC DNA]</scope>
    <source>
        <strain evidence="6">CBS 101740 / IMI 381727 / IBT 21946</strain>
    </source>
</reference>
<name>A0A1L9UC56_ASPBC</name>
<dbReference type="InterPro" id="IPR000504">
    <property type="entry name" value="RRM_dom"/>
</dbReference>
<dbReference type="CDD" id="cd12532">
    <property type="entry name" value="RRM3_MEI2_fungi"/>
    <property type="match status" value="1"/>
</dbReference>
<dbReference type="GO" id="GO:0042134">
    <property type="term" value="F:rRNA primary transcript binding"/>
    <property type="evidence" value="ECO:0007669"/>
    <property type="project" value="InterPro"/>
</dbReference>
<dbReference type="EMBL" id="KV878689">
    <property type="protein sequence ID" value="OJJ69255.1"/>
    <property type="molecule type" value="Genomic_DNA"/>
</dbReference>
<feature type="region of interest" description="Disordered" evidence="3">
    <location>
        <begin position="721"/>
        <end position="753"/>
    </location>
</feature>
<dbReference type="RefSeq" id="XP_067476504.1">
    <property type="nucleotide sequence ID" value="XM_067618351.1"/>
</dbReference>
<evidence type="ECO:0000256" key="1">
    <source>
        <dbReference type="ARBA" id="ARBA00022884"/>
    </source>
</evidence>
<gene>
    <name evidence="5" type="ORF">ASPBRDRAFT_131642</name>
</gene>
<evidence type="ECO:0000256" key="2">
    <source>
        <dbReference type="PROSITE-ProRule" id="PRU00176"/>
    </source>
</evidence>
<proteinExistence type="predicted"/>
<feature type="compositionally biased region" description="Polar residues" evidence="3">
    <location>
        <begin position="1"/>
        <end position="15"/>
    </location>
</feature>
<evidence type="ECO:0000313" key="6">
    <source>
        <dbReference type="Proteomes" id="UP000184499"/>
    </source>
</evidence>
<keyword evidence="1 2" id="KW-0694">RNA-binding</keyword>
<feature type="compositionally biased region" description="Basic and acidic residues" evidence="3">
    <location>
        <begin position="725"/>
        <end position="743"/>
    </location>
</feature>
<dbReference type="SUPFAM" id="SSF54928">
    <property type="entry name" value="RNA-binding domain, RBD"/>
    <property type="match status" value="1"/>
</dbReference>
<dbReference type="Pfam" id="PF20945">
    <property type="entry name" value="RMP1"/>
    <property type="match status" value="1"/>
</dbReference>
<feature type="region of interest" description="Disordered" evidence="3">
    <location>
        <begin position="1"/>
        <end position="26"/>
    </location>
</feature>
<feature type="domain" description="RRM" evidence="4">
    <location>
        <begin position="459"/>
        <end position="543"/>
    </location>
</feature>
<dbReference type="GeneID" id="93570839"/>
<accession>A0A1L9UC56</accession>